<dbReference type="GO" id="GO:0016020">
    <property type="term" value="C:membrane"/>
    <property type="evidence" value="ECO:0007669"/>
    <property type="project" value="TreeGrafter"/>
</dbReference>
<dbReference type="InterPro" id="IPR010721">
    <property type="entry name" value="UstE-like"/>
</dbReference>
<evidence type="ECO:0000313" key="3">
    <source>
        <dbReference type="Proteomes" id="UP000613580"/>
    </source>
</evidence>
<keyword evidence="1" id="KW-0812">Transmembrane</keyword>
<feature type="transmembrane region" description="Helical" evidence="1">
    <location>
        <begin position="79"/>
        <end position="97"/>
    </location>
</feature>
<dbReference type="Gene3D" id="1.20.120.1630">
    <property type="match status" value="1"/>
</dbReference>
<keyword evidence="1" id="KW-0472">Membrane</keyword>
<dbReference type="Proteomes" id="UP000613580">
    <property type="component" value="Unassembled WGS sequence"/>
</dbReference>
<gene>
    <name evidence="2" type="ORF">HMN09_00437000</name>
</gene>
<proteinExistence type="predicted"/>
<dbReference type="EMBL" id="JACAZE010000005">
    <property type="protein sequence ID" value="KAF7317025.1"/>
    <property type="molecule type" value="Genomic_DNA"/>
</dbReference>
<evidence type="ECO:0008006" key="4">
    <source>
        <dbReference type="Google" id="ProtNLM"/>
    </source>
</evidence>
<dbReference type="Pfam" id="PF06966">
    <property type="entry name" value="DUF1295"/>
    <property type="match status" value="1"/>
</dbReference>
<protein>
    <recommendedName>
        <fullName evidence="4">DUF1295-domain-containing protein</fullName>
    </recommendedName>
</protein>
<evidence type="ECO:0000313" key="2">
    <source>
        <dbReference type="EMBL" id="KAF7317025.1"/>
    </source>
</evidence>
<organism evidence="2 3">
    <name type="scientific">Mycena chlorophos</name>
    <name type="common">Agaric fungus</name>
    <name type="synonym">Agaricus chlorophos</name>
    <dbReference type="NCBI Taxonomy" id="658473"/>
    <lineage>
        <taxon>Eukaryota</taxon>
        <taxon>Fungi</taxon>
        <taxon>Dikarya</taxon>
        <taxon>Basidiomycota</taxon>
        <taxon>Agaricomycotina</taxon>
        <taxon>Agaricomycetes</taxon>
        <taxon>Agaricomycetidae</taxon>
        <taxon>Agaricales</taxon>
        <taxon>Marasmiineae</taxon>
        <taxon>Mycenaceae</taxon>
        <taxon>Mycena</taxon>
    </lineage>
</organism>
<dbReference type="PANTHER" id="PTHR32251">
    <property type="entry name" value="3-OXO-5-ALPHA-STEROID 4-DEHYDROGENASE"/>
    <property type="match status" value="1"/>
</dbReference>
<accession>A0A8H6TGC7</accession>
<evidence type="ECO:0000256" key="1">
    <source>
        <dbReference type="SAM" id="Phobius"/>
    </source>
</evidence>
<reference evidence="2" key="1">
    <citation type="submission" date="2020-05" db="EMBL/GenBank/DDBJ databases">
        <title>Mycena genomes resolve the evolution of fungal bioluminescence.</title>
        <authorList>
            <person name="Tsai I.J."/>
        </authorList>
    </citation>
    <scope>NUCLEOTIDE SEQUENCE</scope>
    <source>
        <strain evidence="2">110903Hualien_Pintung</strain>
    </source>
</reference>
<name>A0A8H6TGC7_MYCCL</name>
<feature type="transmembrane region" description="Helical" evidence="1">
    <location>
        <begin position="132"/>
        <end position="157"/>
    </location>
</feature>
<dbReference type="AlphaFoldDB" id="A0A8H6TGC7"/>
<keyword evidence="1" id="KW-1133">Transmembrane helix</keyword>
<sequence length="350" mass="40315">MLATYIPLGFEWPLQLCLSVSVVVYFISLPTRNVSQVDRLWTFLPTIYTAYFALLPYWPNEQAFFLAPYTPSALGITPGVYNPRALMMLAIIVTWMCRLSYNTYRRGLFNLKDEDYRWVVLRKQLHPVLFQLTNLVFIAFIQNFLLLGLGVPAYIAATQPPQPLQFRDYFVIGLSLVVLVTEFTADNQQFSFQTFKHTPKRYHEHFQWTGAQISWTAEEAERGFITRGLWAWSRHPNFFCEQSFWWIMNFACLPHVLSPTQLITALRDDSGELGQLGKTFLPSIALSALFFSSTLYTEAITASKYPAYKAYQSRVGMFNPLDTVVKGLRLALFGKRAEVERIVWGKGKSD</sequence>
<dbReference type="PANTHER" id="PTHR32251:SF23">
    <property type="entry name" value="3-OXO-5-ALPHA-STEROID 4-DEHYDROGENASE (DUF1295)"/>
    <property type="match status" value="1"/>
</dbReference>
<dbReference type="OrthoDB" id="201504at2759"/>
<feature type="transmembrane region" description="Helical" evidence="1">
    <location>
        <begin position="40"/>
        <end position="59"/>
    </location>
</feature>
<comment type="caution">
    <text evidence="2">The sequence shown here is derived from an EMBL/GenBank/DDBJ whole genome shotgun (WGS) entry which is preliminary data.</text>
</comment>
<keyword evidence="3" id="KW-1185">Reference proteome</keyword>
<feature type="transmembrane region" description="Helical" evidence="1">
    <location>
        <begin position="12"/>
        <end position="28"/>
    </location>
</feature>